<accession>A0A101LUN6</accession>
<geneLocation type="mitochondrion" evidence="2"/>
<proteinExistence type="predicted"/>
<gene>
    <name evidence="2" type="ORF">ABT39_MTgene2523</name>
</gene>
<reference evidence="2" key="1">
    <citation type="journal article" date="2015" name="Genome Biol. Evol.">
        <title>Organellar Genomes of White Spruce (Picea glauca): Assembly and Annotation.</title>
        <authorList>
            <person name="Jackman S.D."/>
            <person name="Warren R.L."/>
            <person name="Gibb E.A."/>
            <person name="Vandervalk B.P."/>
            <person name="Mohamadi H."/>
            <person name="Chu J."/>
            <person name="Raymond A."/>
            <person name="Pleasance S."/>
            <person name="Coope R."/>
            <person name="Wildung M.R."/>
            <person name="Ritland C.E."/>
            <person name="Bousquet J."/>
            <person name="Jones S.J."/>
            <person name="Bohlmann J."/>
            <person name="Birol I."/>
        </authorList>
    </citation>
    <scope>NUCLEOTIDE SEQUENCE [LARGE SCALE GENOMIC DNA]</scope>
    <source>
        <tissue evidence="2">Flushing bud</tissue>
    </source>
</reference>
<evidence type="ECO:0000256" key="1">
    <source>
        <dbReference type="SAM" id="MobiDB-lite"/>
    </source>
</evidence>
<keyword evidence="2" id="KW-0496">Mitochondrion</keyword>
<name>A0A101LUN6_PICGL</name>
<comment type="caution">
    <text evidence="2">The sequence shown here is derived from an EMBL/GenBank/DDBJ whole genome shotgun (WGS) entry which is preliminary data.</text>
</comment>
<feature type="region of interest" description="Disordered" evidence="1">
    <location>
        <begin position="1"/>
        <end position="45"/>
    </location>
</feature>
<organism evidence="2">
    <name type="scientific">Picea glauca</name>
    <name type="common">White spruce</name>
    <name type="synonym">Pinus glauca</name>
    <dbReference type="NCBI Taxonomy" id="3330"/>
    <lineage>
        <taxon>Eukaryota</taxon>
        <taxon>Viridiplantae</taxon>
        <taxon>Streptophyta</taxon>
        <taxon>Embryophyta</taxon>
        <taxon>Tracheophyta</taxon>
        <taxon>Spermatophyta</taxon>
        <taxon>Pinopsida</taxon>
        <taxon>Pinidae</taxon>
        <taxon>Conifers I</taxon>
        <taxon>Pinales</taxon>
        <taxon>Pinaceae</taxon>
        <taxon>Picea</taxon>
    </lineage>
</organism>
<dbReference type="EMBL" id="LKAM01000017">
    <property type="protein sequence ID" value="KUM45687.1"/>
    <property type="molecule type" value="Genomic_DNA"/>
</dbReference>
<dbReference type="AlphaFoldDB" id="A0A101LUN6"/>
<evidence type="ECO:0000313" key="2">
    <source>
        <dbReference type="EMBL" id="KUM45687.1"/>
    </source>
</evidence>
<sequence length="45" mass="4959">MSATDSNQLPTEPLQQDWTKTSRIKLDGNNGAGNTRRQLELDGNS</sequence>
<protein>
    <submittedName>
        <fullName evidence="2">Uncharacterized protein</fullName>
    </submittedName>
</protein>
<feature type="compositionally biased region" description="Polar residues" evidence="1">
    <location>
        <begin position="1"/>
        <end position="21"/>
    </location>
</feature>